<comment type="caution">
    <text evidence="2">The sequence shown here is derived from an EMBL/GenBank/DDBJ whole genome shotgun (WGS) entry which is preliminary data.</text>
</comment>
<dbReference type="SUPFAM" id="SSF56784">
    <property type="entry name" value="HAD-like"/>
    <property type="match status" value="1"/>
</dbReference>
<evidence type="ECO:0000259" key="1">
    <source>
        <dbReference type="PROSITE" id="PS50969"/>
    </source>
</evidence>
<dbReference type="PROSITE" id="PS50969">
    <property type="entry name" value="FCP1"/>
    <property type="match status" value="1"/>
</dbReference>
<sequence>MKSPIFHSHPTVLPESRISDYSYHHFSKDFLVFKKIQINQKRRKSCINQYCNLTPKFQYKKQLPEQKLQDRGKITLCLDLDHTLISTSRTQIENYDFSISLPIDQKRTQKLYIKKRPLLDLFLQKCSEMFEIVLFTASVKSYADKVLDILDPDNSLISHRLYRGSCSFYNGHYAKDLCLLNRDLHSILIIDDAKFSFVFQPENAIWINPFYNNLDTNQFVDNQLEDVLSILENVYIQHNVIDTLASYRNK</sequence>
<accession>A0AAV7YX52</accession>
<dbReference type="InterPro" id="IPR050365">
    <property type="entry name" value="TIM50"/>
</dbReference>
<dbReference type="InterPro" id="IPR023214">
    <property type="entry name" value="HAD_sf"/>
</dbReference>
<dbReference type="GO" id="GO:0016791">
    <property type="term" value="F:phosphatase activity"/>
    <property type="evidence" value="ECO:0007669"/>
    <property type="project" value="InterPro"/>
</dbReference>
<dbReference type="Proteomes" id="UP001146793">
    <property type="component" value="Unassembled WGS sequence"/>
</dbReference>
<reference evidence="2" key="1">
    <citation type="submission" date="2022-08" db="EMBL/GenBank/DDBJ databases">
        <title>Novel sulphate-reducing endosymbionts in the free-living metamonad Anaeramoeba.</title>
        <authorList>
            <person name="Jerlstrom-Hultqvist J."/>
            <person name="Cepicka I."/>
            <person name="Gallot-Lavallee L."/>
            <person name="Salas-Leiva D."/>
            <person name="Curtis B.A."/>
            <person name="Zahonova K."/>
            <person name="Pipaliya S."/>
            <person name="Dacks J."/>
            <person name="Roger A.J."/>
        </authorList>
    </citation>
    <scope>NUCLEOTIDE SEQUENCE</scope>
    <source>
        <strain evidence="2">Busselton2</strain>
    </source>
</reference>
<dbReference type="AlphaFoldDB" id="A0AAV7YX52"/>
<feature type="domain" description="FCP1 homology" evidence="1">
    <location>
        <begin position="69"/>
        <end position="234"/>
    </location>
</feature>
<evidence type="ECO:0000313" key="3">
    <source>
        <dbReference type="Proteomes" id="UP001146793"/>
    </source>
</evidence>
<dbReference type="EMBL" id="JANTQA010000044">
    <property type="protein sequence ID" value="KAJ3434371.1"/>
    <property type="molecule type" value="Genomic_DNA"/>
</dbReference>
<gene>
    <name evidence="2" type="ORF">M0812_19856</name>
</gene>
<dbReference type="Gene3D" id="3.40.50.1000">
    <property type="entry name" value="HAD superfamily/HAD-like"/>
    <property type="match status" value="1"/>
</dbReference>
<organism evidence="2 3">
    <name type="scientific">Anaeramoeba flamelloides</name>
    <dbReference type="NCBI Taxonomy" id="1746091"/>
    <lineage>
        <taxon>Eukaryota</taxon>
        <taxon>Metamonada</taxon>
        <taxon>Anaeramoebidae</taxon>
        <taxon>Anaeramoeba</taxon>
    </lineage>
</organism>
<dbReference type="InterPro" id="IPR036412">
    <property type="entry name" value="HAD-like_sf"/>
</dbReference>
<dbReference type="InterPro" id="IPR004274">
    <property type="entry name" value="FCP1_dom"/>
</dbReference>
<evidence type="ECO:0000313" key="2">
    <source>
        <dbReference type="EMBL" id="KAJ3434371.1"/>
    </source>
</evidence>
<dbReference type="NCBIfam" id="TIGR02251">
    <property type="entry name" value="HIF-SF_euk"/>
    <property type="match status" value="1"/>
</dbReference>
<dbReference type="FunFam" id="3.40.50.1000:FF:000093">
    <property type="entry name" value="NLI interacting factor-like phosphatase family protein"/>
    <property type="match status" value="1"/>
</dbReference>
<dbReference type="PANTHER" id="PTHR12210">
    <property type="entry name" value="DULLARD PROTEIN PHOSPHATASE"/>
    <property type="match status" value="1"/>
</dbReference>
<name>A0AAV7YX52_9EUKA</name>
<dbReference type="Pfam" id="PF03031">
    <property type="entry name" value="NIF"/>
    <property type="match status" value="1"/>
</dbReference>
<dbReference type="InterPro" id="IPR011948">
    <property type="entry name" value="Dullard_phosphatase"/>
</dbReference>
<proteinExistence type="predicted"/>
<dbReference type="SMART" id="SM00577">
    <property type="entry name" value="CPDc"/>
    <property type="match status" value="1"/>
</dbReference>
<dbReference type="CDD" id="cd07521">
    <property type="entry name" value="HAD_FCP1-like"/>
    <property type="match status" value="1"/>
</dbReference>
<protein>
    <submittedName>
        <fullName evidence="2">Nli interacting factor-like phosphatase family protein</fullName>
    </submittedName>
</protein>